<sequence length="199" mass="21751">MKVNIDSQVDEGRIELLPLIDVVFCILTFFILAALQLTRQQAINVDLPRAGTGETQMQKMLVVGVDIRGDTYIDQQRVNSEQMQRALERFLRWNPSGLVVLYAPRDARYNDVVQVLDKMRAVGGDRVALATLPSSEEMPSPVDSEGLLAPDALTPDNGVEPPINPFLPSQPLNEMQPGSPLLPPPGSPTSPTSPLLPDS</sequence>
<comment type="subcellular location">
    <subcellularLocation>
        <location evidence="1">Cell membrane</location>
        <topology evidence="1">Single-pass membrane protein</topology>
    </subcellularLocation>
    <subcellularLocation>
        <location evidence="7">Cell membrane</location>
        <topology evidence="7">Single-pass type II membrane protein</topology>
    </subcellularLocation>
</comment>
<dbReference type="GeneID" id="301684000"/>
<keyword evidence="4 7" id="KW-0812">Transmembrane</keyword>
<evidence type="ECO:0000256" key="9">
    <source>
        <dbReference type="SAM" id="Phobius"/>
    </source>
</evidence>
<evidence type="ECO:0000256" key="6">
    <source>
        <dbReference type="ARBA" id="ARBA00023136"/>
    </source>
</evidence>
<organism evidence="10 11">
    <name type="scientific">Limnospira platensis NIES-46</name>
    <dbReference type="NCBI Taxonomy" id="1236695"/>
    <lineage>
        <taxon>Bacteria</taxon>
        <taxon>Bacillati</taxon>
        <taxon>Cyanobacteriota</taxon>
        <taxon>Cyanophyceae</taxon>
        <taxon>Oscillatoriophycideae</taxon>
        <taxon>Oscillatoriales</taxon>
        <taxon>Sirenicapillariaceae</taxon>
        <taxon>Limnospira</taxon>
    </lineage>
</organism>
<evidence type="ECO:0000313" key="10">
    <source>
        <dbReference type="EMBL" id="GCE95134.1"/>
    </source>
</evidence>
<comment type="similarity">
    <text evidence="2 7">Belongs to the ExbD/TolR family.</text>
</comment>
<dbReference type="Gene3D" id="3.30.420.270">
    <property type="match status" value="1"/>
</dbReference>
<keyword evidence="3" id="KW-1003">Cell membrane</keyword>
<evidence type="ECO:0000256" key="4">
    <source>
        <dbReference type="ARBA" id="ARBA00022692"/>
    </source>
</evidence>
<comment type="caution">
    <text evidence="10">The sequence shown here is derived from an EMBL/GenBank/DDBJ whole genome shotgun (WGS) entry which is preliminary data.</text>
</comment>
<evidence type="ECO:0000256" key="8">
    <source>
        <dbReference type="SAM" id="MobiDB-lite"/>
    </source>
</evidence>
<dbReference type="InterPro" id="IPR003400">
    <property type="entry name" value="ExbD"/>
</dbReference>
<keyword evidence="5 9" id="KW-1133">Transmembrane helix</keyword>
<dbReference type="Pfam" id="PF02472">
    <property type="entry name" value="ExbD"/>
    <property type="match status" value="1"/>
</dbReference>
<evidence type="ECO:0000256" key="1">
    <source>
        <dbReference type="ARBA" id="ARBA00004162"/>
    </source>
</evidence>
<name>A0A5M3T6M8_LIMPL</name>
<proteinExistence type="inferred from homology"/>
<reference evidence="10 11" key="1">
    <citation type="journal article" date="2019" name="J Genomics">
        <title>The Draft Genome of a Hydrogen-producing Cyanobacterium, Arthrospira platensis NIES-46.</title>
        <authorList>
            <person name="Suzuki S."/>
            <person name="Yamaguchi H."/>
            <person name="Kawachi M."/>
        </authorList>
    </citation>
    <scope>NUCLEOTIDE SEQUENCE [LARGE SCALE GENOMIC DNA]</scope>
    <source>
        <strain evidence="10 11">NIES-46</strain>
    </source>
</reference>
<protein>
    <submittedName>
        <fullName evidence="10">Biopolymer transport ExbD like protein</fullName>
    </submittedName>
</protein>
<keyword evidence="7" id="KW-0813">Transport</keyword>
<feature type="compositionally biased region" description="Low complexity" evidence="8">
    <location>
        <begin position="189"/>
        <end position="199"/>
    </location>
</feature>
<dbReference type="PANTHER" id="PTHR30558">
    <property type="entry name" value="EXBD MEMBRANE COMPONENT OF PMF-DRIVEN MACROMOLECULE IMPORT SYSTEM"/>
    <property type="match status" value="1"/>
</dbReference>
<accession>A0A5M3T6M8</accession>
<dbReference type="EMBL" id="BIMW01000123">
    <property type="protein sequence ID" value="GCE95134.1"/>
    <property type="molecule type" value="Genomic_DNA"/>
</dbReference>
<evidence type="ECO:0000256" key="3">
    <source>
        <dbReference type="ARBA" id="ARBA00022475"/>
    </source>
</evidence>
<evidence type="ECO:0000313" key="11">
    <source>
        <dbReference type="Proteomes" id="UP000326169"/>
    </source>
</evidence>
<dbReference type="PANTHER" id="PTHR30558:SF3">
    <property type="entry name" value="BIOPOLYMER TRANSPORT PROTEIN EXBD-RELATED"/>
    <property type="match status" value="1"/>
</dbReference>
<evidence type="ECO:0000256" key="2">
    <source>
        <dbReference type="ARBA" id="ARBA00005811"/>
    </source>
</evidence>
<keyword evidence="6 9" id="KW-0472">Membrane</keyword>
<feature type="region of interest" description="Disordered" evidence="8">
    <location>
        <begin position="132"/>
        <end position="199"/>
    </location>
</feature>
<dbReference type="RefSeq" id="WP_006618740.1">
    <property type="nucleotide sequence ID" value="NZ_BIMW01000123.1"/>
</dbReference>
<dbReference type="Proteomes" id="UP000326169">
    <property type="component" value="Unassembled WGS sequence"/>
</dbReference>
<gene>
    <name evidence="10" type="ORF">NIES46_31960</name>
</gene>
<evidence type="ECO:0000256" key="5">
    <source>
        <dbReference type="ARBA" id="ARBA00022989"/>
    </source>
</evidence>
<feature type="transmembrane region" description="Helical" evidence="9">
    <location>
        <begin position="16"/>
        <end position="35"/>
    </location>
</feature>
<evidence type="ECO:0000256" key="7">
    <source>
        <dbReference type="RuleBase" id="RU003879"/>
    </source>
</evidence>
<keyword evidence="7" id="KW-0653">Protein transport</keyword>
<keyword evidence="11" id="KW-1185">Reference proteome</keyword>